<sequence>MIRALALISILMVVIIRSEVIEKNSEVSETQGIPDSSNFAIAINEDLIQEGQSSDIVVRAKRYYGCGCGCGCATVAAVSVAPCYGCCGCGYGK</sequence>
<keyword evidence="2" id="KW-1185">Reference proteome</keyword>
<dbReference type="eggNOG" id="ENOG502TIBY">
    <property type="taxonomic scope" value="Eukaryota"/>
</dbReference>
<dbReference type="WBParaSite" id="Csp11.Scaffold630.g18146.t1">
    <property type="protein sequence ID" value="Csp11.Scaffold630.g18146.t1"/>
    <property type="gene ID" value="Csp11.Scaffold630.g18146"/>
</dbReference>
<name>A0A1I7UPU7_9PELO</name>
<evidence type="ECO:0000313" key="3">
    <source>
        <dbReference type="WBParaSite" id="Csp11.Scaffold630.g18146.t1"/>
    </source>
</evidence>
<organism evidence="2 3">
    <name type="scientific">Caenorhabditis tropicalis</name>
    <dbReference type="NCBI Taxonomy" id="1561998"/>
    <lineage>
        <taxon>Eukaryota</taxon>
        <taxon>Metazoa</taxon>
        <taxon>Ecdysozoa</taxon>
        <taxon>Nematoda</taxon>
        <taxon>Chromadorea</taxon>
        <taxon>Rhabditida</taxon>
        <taxon>Rhabditina</taxon>
        <taxon>Rhabditomorpha</taxon>
        <taxon>Rhabditoidea</taxon>
        <taxon>Rhabditidae</taxon>
        <taxon>Peloderinae</taxon>
        <taxon>Caenorhabditis</taxon>
    </lineage>
</organism>
<keyword evidence="1" id="KW-0732">Signal</keyword>
<feature type="chain" id="PRO_5009309185" evidence="1">
    <location>
        <begin position="19"/>
        <end position="93"/>
    </location>
</feature>
<protein>
    <submittedName>
        <fullName evidence="3">Uncharacterized protein</fullName>
    </submittedName>
</protein>
<reference evidence="3" key="1">
    <citation type="submission" date="2016-11" db="UniProtKB">
        <authorList>
            <consortium name="WormBaseParasite"/>
        </authorList>
    </citation>
    <scope>IDENTIFICATION</scope>
</reference>
<dbReference type="AlphaFoldDB" id="A0A1I7UPU7"/>
<evidence type="ECO:0000313" key="2">
    <source>
        <dbReference type="Proteomes" id="UP000095282"/>
    </source>
</evidence>
<feature type="signal peptide" evidence="1">
    <location>
        <begin position="1"/>
        <end position="18"/>
    </location>
</feature>
<dbReference type="Proteomes" id="UP000095282">
    <property type="component" value="Unplaced"/>
</dbReference>
<accession>A0A1I7UPU7</accession>
<evidence type="ECO:0000256" key="1">
    <source>
        <dbReference type="SAM" id="SignalP"/>
    </source>
</evidence>
<proteinExistence type="predicted"/>